<name>A0A7R8H061_LEPSM</name>
<protein>
    <submittedName>
        <fullName evidence="1">(salmon louse) hypothetical protein</fullName>
    </submittedName>
</protein>
<keyword evidence="2" id="KW-1185">Reference proteome</keyword>
<sequence length="164" mass="17928">MEGSSSSFLGVISVKGLMQGLNKYDKGPIDIKLVKNNPMDLGSFILTNPNGEKIGTLEEEVNLVLGLASISGNFFDPSQMCGTLINSDGQLEISLYGNPCHKKELISILRIKNIVLSGGKSLSIQEKGNLMKGCEALKTKLHPHQMIALNWMFNRENNPPLIPF</sequence>
<organism evidence="1 2">
    <name type="scientific">Lepeophtheirus salmonis</name>
    <name type="common">Salmon louse</name>
    <name type="synonym">Caligus salmonis</name>
    <dbReference type="NCBI Taxonomy" id="72036"/>
    <lineage>
        <taxon>Eukaryota</taxon>
        <taxon>Metazoa</taxon>
        <taxon>Ecdysozoa</taxon>
        <taxon>Arthropoda</taxon>
        <taxon>Crustacea</taxon>
        <taxon>Multicrustacea</taxon>
        <taxon>Hexanauplia</taxon>
        <taxon>Copepoda</taxon>
        <taxon>Siphonostomatoida</taxon>
        <taxon>Caligidae</taxon>
        <taxon>Lepeophtheirus</taxon>
    </lineage>
</organism>
<dbReference type="EMBL" id="HG994580">
    <property type="protein sequence ID" value="CAF2778261.1"/>
    <property type="molecule type" value="Genomic_DNA"/>
</dbReference>
<proteinExistence type="predicted"/>
<evidence type="ECO:0000313" key="1">
    <source>
        <dbReference type="EMBL" id="CAF2778261.1"/>
    </source>
</evidence>
<accession>A0A7R8H061</accession>
<reference evidence="1" key="1">
    <citation type="submission" date="2021-02" db="EMBL/GenBank/DDBJ databases">
        <authorList>
            <person name="Bekaert M."/>
        </authorList>
    </citation>
    <scope>NUCLEOTIDE SEQUENCE</scope>
    <source>
        <strain evidence="1">IoA-00</strain>
    </source>
</reference>
<dbReference type="Proteomes" id="UP000675881">
    <property type="component" value="Chromosome 1"/>
</dbReference>
<dbReference type="AlphaFoldDB" id="A0A7R8H061"/>
<dbReference type="OrthoDB" id="423559at2759"/>
<evidence type="ECO:0000313" key="2">
    <source>
        <dbReference type="Proteomes" id="UP000675881"/>
    </source>
</evidence>
<gene>
    <name evidence="1" type="ORF">LSAA_455</name>
</gene>